<sequence>MAMLRDLAETRRWYEGYIAANANKLTPSAPLILAVQGDELDLSLLDVRIEDLRSRSPGTERFCQDCRDLFYNWPDLSDTTATRPDGTSCFPGIGANWKHAVARSCHTVQLEAAARNGCHFCALLFQVLRDTQLLPIFRRIEARIESLGHSAEAYLSLQNWGRNSDQLIWLNWPGKVSTSCNAGIGAMQRIVSATLKSDVPEQALPRTFSDAIEITRTLGIDYIWIDSLCIIQDDEDDWRRETAIMEHIYGGSYVNLAASSATSVHGGCWVSNNETHNAFRTKVKVGDDELVREIRDDAFYDRAVWDSHLATRAWALQEKLLSPRNLHLGDRGAIWECRSTIANEDLPDGFTQNLGSGLLRKTRSLQYLQQWWADVVRLFTKADLTYARDKLPALSGIARHVHSQKGGQYLAGLWRDERIEAQLCWRVDEPRLRPTMWRAPSWSWASVDGPVSYAPTQSGICEDEYAHVVDARVTPLAGDVFSELTGGVLHISCAGFLRGHVVDCDNVIVSGDDETFHCPVFLDTLDESYLSPDITVYLLPLIGGKQGSIVRRDGGQFEPKLILGMVLRATRDNPREFRRIGAFRCEQAQVLETSVENDLYHGFTQRLERYGKEVGRLLCASPVQETEHCSETFGITIV</sequence>
<dbReference type="InterPro" id="IPR010730">
    <property type="entry name" value="HET"/>
</dbReference>
<comment type="caution">
    <text evidence="2">The sequence shown here is derived from an EMBL/GenBank/DDBJ whole genome shotgun (WGS) entry which is preliminary data.</text>
</comment>
<feature type="domain" description="Heterokaryon incompatibility" evidence="1">
    <location>
        <begin position="194"/>
        <end position="318"/>
    </location>
</feature>
<protein>
    <recommendedName>
        <fullName evidence="1">Heterokaryon incompatibility domain-containing protein</fullName>
    </recommendedName>
</protein>
<gene>
    <name evidence="2" type="ORF">D0868_02983</name>
</gene>
<dbReference type="EMBL" id="QWIK01000162">
    <property type="protein sequence ID" value="RMY11701.1"/>
    <property type="molecule type" value="Genomic_DNA"/>
</dbReference>
<evidence type="ECO:0000259" key="1">
    <source>
        <dbReference type="Pfam" id="PF06985"/>
    </source>
</evidence>
<dbReference type="Proteomes" id="UP000282582">
    <property type="component" value="Unassembled WGS sequence"/>
</dbReference>
<dbReference type="PANTHER" id="PTHR33112:SF8">
    <property type="entry name" value="HETEROKARYON INCOMPATIBILITY DOMAIN-CONTAINING PROTEIN"/>
    <property type="match status" value="1"/>
</dbReference>
<evidence type="ECO:0000313" key="2">
    <source>
        <dbReference type="EMBL" id="RMY11701.1"/>
    </source>
</evidence>
<evidence type="ECO:0000313" key="3">
    <source>
        <dbReference type="Proteomes" id="UP000282582"/>
    </source>
</evidence>
<dbReference type="AlphaFoldDB" id="A0A3M6Z9H4"/>
<dbReference type="PANTHER" id="PTHR33112">
    <property type="entry name" value="DOMAIN PROTEIN, PUTATIVE-RELATED"/>
    <property type="match status" value="1"/>
</dbReference>
<reference evidence="2 3" key="1">
    <citation type="journal article" date="2018" name="BMC Genomics">
        <title>Genomic evidence for intraspecific hybridization in a clonal and extremely halotolerant yeast.</title>
        <authorList>
            <person name="Gostincar C."/>
            <person name="Stajich J.E."/>
            <person name="Zupancic J."/>
            <person name="Zalar P."/>
            <person name="Gunde-Cimerman N."/>
        </authorList>
    </citation>
    <scope>NUCLEOTIDE SEQUENCE [LARGE SCALE GENOMIC DNA]</scope>
    <source>
        <strain evidence="2 3">EXF-6654</strain>
    </source>
</reference>
<organism evidence="2 3">
    <name type="scientific">Hortaea werneckii</name>
    <name type="common">Black yeast</name>
    <name type="synonym">Cladosporium werneckii</name>
    <dbReference type="NCBI Taxonomy" id="91943"/>
    <lineage>
        <taxon>Eukaryota</taxon>
        <taxon>Fungi</taxon>
        <taxon>Dikarya</taxon>
        <taxon>Ascomycota</taxon>
        <taxon>Pezizomycotina</taxon>
        <taxon>Dothideomycetes</taxon>
        <taxon>Dothideomycetidae</taxon>
        <taxon>Mycosphaerellales</taxon>
        <taxon>Teratosphaeriaceae</taxon>
        <taxon>Hortaea</taxon>
    </lineage>
</organism>
<name>A0A3M6Z9H4_HORWE</name>
<dbReference type="VEuPathDB" id="FungiDB:BTJ68_02221"/>
<proteinExistence type="predicted"/>
<dbReference type="Pfam" id="PF06985">
    <property type="entry name" value="HET"/>
    <property type="match status" value="1"/>
</dbReference>
<accession>A0A3M6Z9H4</accession>